<name>A0A813ENZ4_POLGL</name>
<dbReference type="OrthoDB" id="125683at2759"/>
<organism evidence="1 2">
    <name type="scientific">Polarella glacialis</name>
    <name type="common">Dinoflagellate</name>
    <dbReference type="NCBI Taxonomy" id="89957"/>
    <lineage>
        <taxon>Eukaryota</taxon>
        <taxon>Sar</taxon>
        <taxon>Alveolata</taxon>
        <taxon>Dinophyceae</taxon>
        <taxon>Suessiales</taxon>
        <taxon>Suessiaceae</taxon>
        <taxon>Polarella</taxon>
    </lineage>
</organism>
<dbReference type="AlphaFoldDB" id="A0A813ENZ4"/>
<protein>
    <recommendedName>
        <fullName evidence="3">Helicase-associated domain-containing protein</fullName>
    </recommendedName>
</protein>
<dbReference type="OMA" id="IGFVWSI"/>
<dbReference type="PANTHER" id="PTHR37066:SF1">
    <property type="entry name" value="LNS2_PITP DOMAIN-CONTAINING PROTEIN"/>
    <property type="match status" value="1"/>
</dbReference>
<evidence type="ECO:0008006" key="3">
    <source>
        <dbReference type="Google" id="ProtNLM"/>
    </source>
</evidence>
<feature type="non-terminal residue" evidence="1">
    <location>
        <position position="615"/>
    </location>
</feature>
<dbReference type="PANTHER" id="PTHR37066">
    <property type="entry name" value="HELICASE-ASSOCIATED"/>
    <property type="match status" value="1"/>
</dbReference>
<accession>A0A813ENZ4</accession>
<evidence type="ECO:0000313" key="2">
    <source>
        <dbReference type="Proteomes" id="UP000654075"/>
    </source>
</evidence>
<reference evidence="1" key="1">
    <citation type="submission" date="2021-02" db="EMBL/GenBank/DDBJ databases">
        <authorList>
            <person name="Dougan E. K."/>
            <person name="Rhodes N."/>
            <person name="Thang M."/>
            <person name="Chan C."/>
        </authorList>
    </citation>
    <scope>NUCLEOTIDE SEQUENCE</scope>
</reference>
<keyword evidence="2" id="KW-1185">Reference proteome</keyword>
<sequence>MRMLRGFNLGGAVIQILCQKAYVAGRPDRQKSLHELGFIWEPQDIIFSQQLLPALQMFRDLHGHLDVPARFVMQDSPDMPVLLKGLKLGNMVNRIRSSKYLVKNEADRLHALGQLGFVWDSEEFNFQELIVPALEWYRQEFGTLLVPFEYELPESDPLPKLLWGFKLGAAVNEIRHRQDSVKGRPDRQKVLEELGLICEATPDREKSMNELGLVGNPQDFIFTQQLLPALRMFKDRHGHSNVPVRFVIQYSTDMPVLLRGFQLGRVVSQIRSSKYLVKNETGRLHALDELGFVWNSEEFNFQELIVPALEWYRRELGNLSVPILYELPESDPVPKLLWGFKLGAAVNKIRSRQGYVKGRPDRQKVLDELGFICEAAPVREKSMNKLGLCGNPQDITFTEQLLPALRMFKDWFGHLDIPVRFTMPESQNIPTLLQGFPLGLVANQIRSYKYLVKHQADRLQVLSELGFVWNSWEFTFRDQIVVALEWYKRTFGNLLVPRRYALPLGDPLPKLLWGFKLGAAVNNIRSCQDYVKGRPDRRKLLDELGFIWHAKESKFQEMMVPALEWYRLKFGNLLVPLKYELPESDEIPQLLWGFKLGTAVSKCRQDSVRGRPDRQ</sequence>
<comment type="caution">
    <text evidence="1">The sequence shown here is derived from an EMBL/GenBank/DDBJ whole genome shotgun (WGS) entry which is preliminary data.</text>
</comment>
<dbReference type="EMBL" id="CAJNNV010011826">
    <property type="protein sequence ID" value="CAE8600102.1"/>
    <property type="molecule type" value="Genomic_DNA"/>
</dbReference>
<proteinExistence type="predicted"/>
<evidence type="ECO:0000313" key="1">
    <source>
        <dbReference type="EMBL" id="CAE8600102.1"/>
    </source>
</evidence>
<gene>
    <name evidence="1" type="ORF">PGLA1383_LOCUS18437</name>
</gene>
<dbReference type="Proteomes" id="UP000654075">
    <property type="component" value="Unassembled WGS sequence"/>
</dbReference>